<dbReference type="SMART" id="SM00463">
    <property type="entry name" value="SMR"/>
    <property type="match status" value="1"/>
</dbReference>
<evidence type="ECO:0000256" key="1">
    <source>
        <dbReference type="SAM" id="MobiDB-lite"/>
    </source>
</evidence>
<gene>
    <name evidence="3" type="ORF">DN052_06345</name>
</gene>
<feature type="domain" description="Smr" evidence="2">
    <location>
        <begin position="106"/>
        <end position="187"/>
    </location>
</feature>
<dbReference type="AlphaFoldDB" id="A0A2W1K6L4"/>
<evidence type="ECO:0000313" key="3">
    <source>
        <dbReference type="EMBL" id="PZD82618.1"/>
    </source>
</evidence>
<dbReference type="Proteomes" id="UP000248886">
    <property type="component" value="Unassembled WGS sequence"/>
</dbReference>
<proteinExistence type="predicted"/>
<dbReference type="InterPro" id="IPR036063">
    <property type="entry name" value="Smr_dom_sf"/>
</dbReference>
<dbReference type="InterPro" id="IPR002625">
    <property type="entry name" value="Smr_dom"/>
</dbReference>
<accession>A0A2W1K6L4</accession>
<protein>
    <submittedName>
        <fullName evidence="3">DNA mismatch repair protein MutS</fullName>
    </submittedName>
</protein>
<comment type="caution">
    <text evidence="3">The sequence shown here is derived from an EMBL/GenBank/DDBJ whole genome shotgun (WGS) entry which is preliminary data.</text>
</comment>
<dbReference type="GeneID" id="65279751"/>
<evidence type="ECO:0000313" key="4">
    <source>
        <dbReference type="Proteomes" id="UP000248886"/>
    </source>
</evidence>
<name>A0A2W1K6L4_ACIFR</name>
<dbReference type="SUPFAM" id="SSF160443">
    <property type="entry name" value="SMR domain-like"/>
    <property type="match status" value="1"/>
</dbReference>
<feature type="region of interest" description="Disordered" evidence="1">
    <location>
        <begin position="29"/>
        <end position="52"/>
    </location>
</feature>
<dbReference type="OMA" id="DKHSMEP"/>
<feature type="compositionally biased region" description="Pro residues" evidence="1">
    <location>
        <begin position="34"/>
        <end position="50"/>
    </location>
</feature>
<dbReference type="RefSeq" id="WP_012536115.1">
    <property type="nucleotide sequence ID" value="NZ_AP025160.1"/>
</dbReference>
<dbReference type="PANTHER" id="PTHR35562:SF2">
    <property type="entry name" value="DNA ENDONUCLEASE SMRA-RELATED"/>
    <property type="match status" value="1"/>
</dbReference>
<dbReference type="Pfam" id="PF01713">
    <property type="entry name" value="Smr"/>
    <property type="match status" value="1"/>
</dbReference>
<evidence type="ECO:0000259" key="2">
    <source>
        <dbReference type="PROSITE" id="PS50828"/>
    </source>
</evidence>
<organism evidence="3 4">
    <name type="scientific">Acidithiobacillus ferrooxidans</name>
    <name type="common">Thiobacillus ferrooxidans</name>
    <dbReference type="NCBI Taxonomy" id="920"/>
    <lineage>
        <taxon>Bacteria</taxon>
        <taxon>Pseudomonadati</taxon>
        <taxon>Pseudomonadota</taxon>
        <taxon>Acidithiobacillia</taxon>
        <taxon>Acidithiobacillales</taxon>
        <taxon>Acidithiobacillaceae</taxon>
        <taxon>Acidithiobacillus</taxon>
    </lineage>
</organism>
<sequence>MGRRRPDQPEEQKRVTGVDDTACFLQAVADVRPLPAPPPPPRPAPPPPLPIQRHQDELAVLEALDGGLHSDEILESGDGWLYLRPGLSPALLRDLRRGRFRIQERLDLHGCTVEEGRAELSAFLREARQRRWTCVCIIHGKGLGSPGRIPVLKRLVGGWLMRHQEVLAFAQARPEEGGGGALRVLLGWPRRE</sequence>
<dbReference type="OrthoDB" id="9808881at2"/>
<reference evidence="3 4" key="1">
    <citation type="submission" date="2018-06" db="EMBL/GenBank/DDBJ databases">
        <title>Draft sequence of Acidithiobacillus ferrooxidans CCM 4253.</title>
        <authorList>
            <person name="Moya-Beltran A."/>
            <person name="Castro M."/>
            <person name="Covarrubias P.C."/>
            <person name="Issotta F."/>
            <person name="Janiczek O."/>
            <person name="Mandl M."/>
            <person name="Kucera J."/>
            <person name="Quatrini R."/>
        </authorList>
    </citation>
    <scope>NUCLEOTIDE SEQUENCE [LARGE SCALE GENOMIC DNA]</scope>
    <source>
        <strain evidence="3 4">CCM 4253</strain>
    </source>
</reference>
<dbReference type="PANTHER" id="PTHR35562">
    <property type="entry name" value="DNA ENDONUCLEASE SMRA-RELATED"/>
    <property type="match status" value="1"/>
</dbReference>
<dbReference type="Gene3D" id="3.30.1370.110">
    <property type="match status" value="1"/>
</dbReference>
<dbReference type="EMBL" id="QKQP01000001">
    <property type="protein sequence ID" value="PZD82618.1"/>
    <property type="molecule type" value="Genomic_DNA"/>
</dbReference>
<dbReference type="PROSITE" id="PS50828">
    <property type="entry name" value="SMR"/>
    <property type="match status" value="1"/>
</dbReference>